<accession>A0A9N9SHR8</accession>
<proteinExistence type="predicted"/>
<dbReference type="Proteomes" id="UP001153737">
    <property type="component" value="Chromosome 3"/>
</dbReference>
<keyword evidence="2" id="KW-1185">Reference proteome</keyword>
<reference evidence="1" key="2">
    <citation type="submission" date="2022-10" db="EMBL/GenBank/DDBJ databases">
        <authorList>
            <consortium name="ENA_rothamsted_submissions"/>
            <consortium name="culmorum"/>
            <person name="King R."/>
        </authorList>
    </citation>
    <scope>NUCLEOTIDE SEQUENCE</scope>
</reference>
<dbReference type="AlphaFoldDB" id="A0A9N9SHR8"/>
<evidence type="ECO:0000313" key="1">
    <source>
        <dbReference type="EMBL" id="CAG9820214.1"/>
    </source>
</evidence>
<sequence length="84" mass="8996">MNTKENFLNVPWLLIEARGVFDVEELSARLSLMAAAGSEKELLREAASLAASPASSLAATPDGNYLDARCVYLEQLLSGKVKLG</sequence>
<dbReference type="OrthoDB" id="6126731at2759"/>
<dbReference type="EMBL" id="OU896709">
    <property type="protein sequence ID" value="CAG9820214.1"/>
    <property type="molecule type" value="Genomic_DNA"/>
</dbReference>
<protein>
    <submittedName>
        <fullName evidence="1">Uncharacterized protein</fullName>
    </submittedName>
</protein>
<organism evidence="1 2">
    <name type="scientific">Phaedon cochleariae</name>
    <name type="common">Mustard beetle</name>
    <dbReference type="NCBI Taxonomy" id="80249"/>
    <lineage>
        <taxon>Eukaryota</taxon>
        <taxon>Metazoa</taxon>
        <taxon>Ecdysozoa</taxon>
        <taxon>Arthropoda</taxon>
        <taxon>Hexapoda</taxon>
        <taxon>Insecta</taxon>
        <taxon>Pterygota</taxon>
        <taxon>Neoptera</taxon>
        <taxon>Endopterygota</taxon>
        <taxon>Coleoptera</taxon>
        <taxon>Polyphaga</taxon>
        <taxon>Cucujiformia</taxon>
        <taxon>Chrysomeloidea</taxon>
        <taxon>Chrysomelidae</taxon>
        <taxon>Chrysomelinae</taxon>
        <taxon>Chrysomelini</taxon>
        <taxon>Phaedon</taxon>
    </lineage>
</organism>
<gene>
    <name evidence="1" type="ORF">PHAECO_LOCUS7689</name>
</gene>
<evidence type="ECO:0000313" key="2">
    <source>
        <dbReference type="Proteomes" id="UP001153737"/>
    </source>
</evidence>
<name>A0A9N9SHR8_PHACE</name>
<reference evidence="1" key="1">
    <citation type="submission" date="2022-01" db="EMBL/GenBank/DDBJ databases">
        <authorList>
            <person name="King R."/>
        </authorList>
    </citation>
    <scope>NUCLEOTIDE SEQUENCE</scope>
</reference>